<dbReference type="InterPro" id="IPR019734">
    <property type="entry name" value="TPR_rpt"/>
</dbReference>
<evidence type="ECO:0000256" key="3">
    <source>
        <dbReference type="PROSITE-ProRule" id="PRU00339"/>
    </source>
</evidence>
<dbReference type="PANTHER" id="PTHR44943">
    <property type="entry name" value="CELLULOSE SYNTHASE OPERON PROTEIN C"/>
    <property type="match status" value="1"/>
</dbReference>
<keyword evidence="1" id="KW-0677">Repeat</keyword>
<dbReference type="Pfam" id="PF00515">
    <property type="entry name" value="TPR_1"/>
    <property type="match status" value="1"/>
</dbReference>
<gene>
    <name evidence="4" type="ordered locus">Mevan_0089</name>
</gene>
<keyword evidence="5" id="KW-1185">Reference proteome</keyword>
<name>A6UND1_METVS</name>
<dbReference type="PROSITE" id="PS50293">
    <property type="entry name" value="TPR_REGION"/>
    <property type="match status" value="3"/>
</dbReference>
<dbReference type="Proteomes" id="UP000001107">
    <property type="component" value="Chromosome"/>
</dbReference>
<feature type="repeat" description="TPR" evidence="3">
    <location>
        <begin position="222"/>
        <end position="255"/>
    </location>
</feature>
<evidence type="ECO:0000313" key="4">
    <source>
        <dbReference type="EMBL" id="ABR54003.1"/>
    </source>
</evidence>
<evidence type="ECO:0000256" key="1">
    <source>
        <dbReference type="ARBA" id="ARBA00022737"/>
    </source>
</evidence>
<dbReference type="Pfam" id="PF13424">
    <property type="entry name" value="TPR_12"/>
    <property type="match status" value="1"/>
</dbReference>
<feature type="repeat" description="TPR" evidence="3">
    <location>
        <begin position="290"/>
        <end position="323"/>
    </location>
</feature>
<feature type="repeat" description="TPR" evidence="3">
    <location>
        <begin position="58"/>
        <end position="91"/>
    </location>
</feature>
<protein>
    <submittedName>
        <fullName evidence="4">Tetratricopeptide TPR_2 repeat protein</fullName>
    </submittedName>
</protein>
<dbReference type="EMBL" id="CP000742">
    <property type="protein sequence ID" value="ABR54003.1"/>
    <property type="molecule type" value="Genomic_DNA"/>
</dbReference>
<reference evidence="4" key="1">
    <citation type="submission" date="2007-06" db="EMBL/GenBank/DDBJ databases">
        <title>Complete sequence of Methanococcus vannielii SB.</title>
        <authorList>
            <consortium name="US DOE Joint Genome Institute"/>
            <person name="Copeland A."/>
            <person name="Lucas S."/>
            <person name="Lapidus A."/>
            <person name="Barry K."/>
            <person name="Glavina del Rio T."/>
            <person name="Dalin E."/>
            <person name="Tice H."/>
            <person name="Pitluck S."/>
            <person name="Chain P."/>
            <person name="Malfatti S."/>
            <person name="Shin M."/>
            <person name="Vergez L."/>
            <person name="Schmutz J."/>
            <person name="Larimer F."/>
            <person name="Land M."/>
            <person name="Hauser L."/>
            <person name="Kyrpides N."/>
            <person name="Anderson I."/>
            <person name="Sieprawska-Lupa M."/>
            <person name="Whitman W.B."/>
            <person name="Richardson P."/>
        </authorList>
    </citation>
    <scope>NUCLEOTIDE SEQUENCE [LARGE SCALE GENOMIC DNA]</scope>
    <source>
        <strain evidence="4">SB</strain>
    </source>
</reference>
<accession>A6UND1</accession>
<feature type="repeat" description="TPR" evidence="3">
    <location>
        <begin position="340"/>
        <end position="373"/>
    </location>
</feature>
<feature type="repeat" description="TPR" evidence="3">
    <location>
        <begin position="92"/>
        <end position="125"/>
    </location>
</feature>
<dbReference type="eggNOG" id="arCOG03038">
    <property type="taxonomic scope" value="Archaea"/>
</dbReference>
<dbReference type="KEGG" id="mvn:Mevan_0089"/>
<dbReference type="PANTHER" id="PTHR44943:SF8">
    <property type="entry name" value="TPR REPEAT-CONTAINING PROTEIN MJ0263"/>
    <property type="match status" value="1"/>
</dbReference>
<dbReference type="SMART" id="SM00028">
    <property type="entry name" value="TPR"/>
    <property type="match status" value="6"/>
</dbReference>
<evidence type="ECO:0000256" key="2">
    <source>
        <dbReference type="ARBA" id="ARBA00022803"/>
    </source>
</evidence>
<proteinExistence type="predicted"/>
<dbReference type="STRING" id="406327.Mevan_0089"/>
<dbReference type="InterPro" id="IPR011990">
    <property type="entry name" value="TPR-like_helical_dom_sf"/>
</dbReference>
<dbReference type="PROSITE" id="PS50005">
    <property type="entry name" value="TPR"/>
    <property type="match status" value="5"/>
</dbReference>
<dbReference type="Pfam" id="PF13432">
    <property type="entry name" value="TPR_16"/>
    <property type="match status" value="1"/>
</dbReference>
<dbReference type="Gene3D" id="1.25.40.10">
    <property type="entry name" value="Tetratricopeptide repeat domain"/>
    <property type="match status" value="4"/>
</dbReference>
<organism evidence="4 5">
    <name type="scientific">Methanococcus vannielii (strain ATCC 35089 / DSM 1224 / JCM 13029 / OCM 148 / SB)</name>
    <dbReference type="NCBI Taxonomy" id="406327"/>
    <lineage>
        <taxon>Archaea</taxon>
        <taxon>Methanobacteriati</taxon>
        <taxon>Methanobacteriota</taxon>
        <taxon>Methanomada group</taxon>
        <taxon>Methanococci</taxon>
        <taxon>Methanococcales</taxon>
        <taxon>Methanococcaceae</taxon>
        <taxon>Methanococcus</taxon>
    </lineage>
</organism>
<dbReference type="HOGENOM" id="CLU_003728_2_2_2"/>
<dbReference type="AlphaFoldDB" id="A6UND1"/>
<sequence length="388" mass="44791">MSYSVAYSFNIGGFKTIDGKTAQDWCGLGLNTERPESKIRCYYNAFELNVKLNNVMKPKVWSDRGSAYAKLGRYNEAIICYENALKADPKNVEYWFIKGNYYYRLKQYNDSLDCYNTALKIDPNYKSAKFMISIVETRFDEIQNPDKYPKIDGKTALQWEDLANNESSPSKKIEYIDNAITLEPNNSIMWSKKGVILHDDLKEYNESLKCFEKALELDPNEDIDLKNAGWVFYDLNDYQKALYYFEKALELDPTSQGAMRGIQMTCFYGRKYRTAIECCDKELELYPNSYAALVNKGNSYNERKEYKKALVCFDNALKLNPYHSNAWNGKGVALVGAYCADPWNNIMDAQIGILKAKEALRCHEKALELDPNNQIARYNKKALEEVLN</sequence>
<evidence type="ECO:0000313" key="5">
    <source>
        <dbReference type="Proteomes" id="UP000001107"/>
    </source>
</evidence>
<keyword evidence="2 3" id="KW-0802">TPR repeat</keyword>
<dbReference type="InterPro" id="IPR051685">
    <property type="entry name" value="Ycf3/AcsC/BcsC/TPR_MFPF"/>
</dbReference>
<dbReference type="SUPFAM" id="SSF48452">
    <property type="entry name" value="TPR-like"/>
    <property type="match status" value="1"/>
</dbReference>